<name>A0A1F6VH91_9BACT</name>
<feature type="transmembrane region" description="Helical" evidence="1">
    <location>
        <begin position="115"/>
        <end position="133"/>
    </location>
</feature>
<proteinExistence type="predicted"/>
<comment type="caution">
    <text evidence="2">The sequence shown here is derived from an EMBL/GenBank/DDBJ whole genome shotgun (WGS) entry which is preliminary data.</text>
</comment>
<gene>
    <name evidence="2" type="ORF">A2824_02920</name>
</gene>
<feature type="transmembrane region" description="Helical" evidence="1">
    <location>
        <begin position="7"/>
        <end position="28"/>
    </location>
</feature>
<evidence type="ECO:0000313" key="2">
    <source>
        <dbReference type="EMBL" id="OGI68972.1"/>
    </source>
</evidence>
<protein>
    <submittedName>
        <fullName evidence="2">Uncharacterized protein</fullName>
    </submittedName>
</protein>
<sequence>MITKSTIYGFIGMTILLAVYFSVVSLISGWSFAVSQFSQFWYFIVSLAVGFGIQIGLYAYLKSAIHRKNAGGGALAVSGATSTVAMLSCCAHYLVNILPIIGAAGIISLIGQYQIQLFWVGLIFNIAGIIYIARKIIIFQTK</sequence>
<feature type="transmembrane region" description="Helical" evidence="1">
    <location>
        <begin position="73"/>
        <end position="95"/>
    </location>
</feature>
<evidence type="ECO:0000256" key="1">
    <source>
        <dbReference type="SAM" id="Phobius"/>
    </source>
</evidence>
<reference evidence="2 3" key="1">
    <citation type="journal article" date="2016" name="Nat. Commun.">
        <title>Thousands of microbial genomes shed light on interconnected biogeochemical processes in an aquifer system.</title>
        <authorList>
            <person name="Anantharaman K."/>
            <person name="Brown C.T."/>
            <person name="Hug L.A."/>
            <person name="Sharon I."/>
            <person name="Castelle C.J."/>
            <person name="Probst A.J."/>
            <person name="Thomas B.C."/>
            <person name="Singh A."/>
            <person name="Wilkins M.J."/>
            <person name="Karaoz U."/>
            <person name="Brodie E.L."/>
            <person name="Williams K.H."/>
            <person name="Hubbard S.S."/>
            <person name="Banfield J.F."/>
        </authorList>
    </citation>
    <scope>NUCLEOTIDE SEQUENCE [LARGE SCALE GENOMIC DNA]</scope>
</reference>
<organism evidence="2 3">
    <name type="scientific">Candidatus Nomurabacteria bacterium RIFCSPHIGHO2_01_FULL_42_16</name>
    <dbReference type="NCBI Taxonomy" id="1801743"/>
    <lineage>
        <taxon>Bacteria</taxon>
        <taxon>Candidatus Nomuraibacteriota</taxon>
    </lineage>
</organism>
<dbReference type="EMBL" id="MFTT01000036">
    <property type="protein sequence ID" value="OGI68972.1"/>
    <property type="molecule type" value="Genomic_DNA"/>
</dbReference>
<keyword evidence="1" id="KW-0472">Membrane</keyword>
<accession>A0A1F6VH91</accession>
<keyword evidence="1" id="KW-1133">Transmembrane helix</keyword>
<feature type="transmembrane region" description="Helical" evidence="1">
    <location>
        <begin position="40"/>
        <end position="61"/>
    </location>
</feature>
<dbReference type="AlphaFoldDB" id="A0A1F6VH91"/>
<evidence type="ECO:0000313" key="3">
    <source>
        <dbReference type="Proteomes" id="UP000178059"/>
    </source>
</evidence>
<dbReference type="Proteomes" id="UP000178059">
    <property type="component" value="Unassembled WGS sequence"/>
</dbReference>
<keyword evidence="1" id="KW-0812">Transmembrane</keyword>
<dbReference type="STRING" id="1801743.A2824_02920"/>